<organism evidence="8">
    <name type="scientific">marine metagenome</name>
    <dbReference type="NCBI Taxonomy" id="408172"/>
    <lineage>
        <taxon>unclassified sequences</taxon>
        <taxon>metagenomes</taxon>
        <taxon>ecological metagenomes</taxon>
    </lineage>
</organism>
<reference evidence="8" key="1">
    <citation type="submission" date="2018-05" db="EMBL/GenBank/DDBJ databases">
        <authorList>
            <person name="Lanie J.A."/>
            <person name="Ng W.-L."/>
            <person name="Kazmierczak K.M."/>
            <person name="Andrzejewski T.M."/>
            <person name="Davidsen T.M."/>
            <person name="Wayne K.J."/>
            <person name="Tettelin H."/>
            <person name="Glass J.I."/>
            <person name="Rusch D."/>
            <person name="Podicherti R."/>
            <person name="Tsui H.-C.T."/>
            <person name="Winkler M.E."/>
        </authorList>
    </citation>
    <scope>NUCLEOTIDE SEQUENCE</scope>
</reference>
<keyword evidence="4" id="KW-1133">Transmembrane helix</keyword>
<dbReference type="SMART" id="SM00897">
    <property type="entry name" value="FIST"/>
    <property type="match status" value="1"/>
</dbReference>
<feature type="domain" description="FIST" evidence="6">
    <location>
        <begin position="31"/>
        <end position="227"/>
    </location>
</feature>
<dbReference type="Pfam" id="PF10442">
    <property type="entry name" value="FIST_C"/>
    <property type="match status" value="1"/>
</dbReference>
<dbReference type="InterPro" id="IPR013702">
    <property type="entry name" value="FIST_domain_N"/>
</dbReference>
<evidence type="ECO:0000259" key="6">
    <source>
        <dbReference type="SMART" id="SM00897"/>
    </source>
</evidence>
<protein>
    <recommendedName>
        <fullName evidence="9">FIST C-domain domain-containing protein</fullName>
    </recommendedName>
</protein>
<proteinExistence type="predicted"/>
<keyword evidence="2" id="KW-1003">Cell membrane</keyword>
<evidence type="ECO:0000256" key="5">
    <source>
        <dbReference type="ARBA" id="ARBA00023136"/>
    </source>
</evidence>
<evidence type="ECO:0008006" key="9">
    <source>
        <dbReference type="Google" id="ProtNLM"/>
    </source>
</evidence>
<evidence type="ECO:0000256" key="3">
    <source>
        <dbReference type="ARBA" id="ARBA00022692"/>
    </source>
</evidence>
<dbReference type="Pfam" id="PF08495">
    <property type="entry name" value="FIST"/>
    <property type="match status" value="1"/>
</dbReference>
<dbReference type="EMBL" id="UINC01005904">
    <property type="protein sequence ID" value="SVA24293.1"/>
    <property type="molecule type" value="Genomic_DNA"/>
</dbReference>
<feature type="domain" description="FIST C-domain" evidence="7">
    <location>
        <begin position="228"/>
        <end position="373"/>
    </location>
</feature>
<accession>A0A381UCF8</accession>
<evidence type="ECO:0000259" key="7">
    <source>
        <dbReference type="SMART" id="SM01204"/>
    </source>
</evidence>
<dbReference type="PIRSF" id="PIRSF018953">
    <property type="entry name" value="UCP018953"/>
    <property type="match status" value="1"/>
</dbReference>
<gene>
    <name evidence="8" type="ORF">METZ01_LOCUS77147</name>
</gene>
<dbReference type="AlphaFoldDB" id="A0A381UCF8"/>
<dbReference type="PANTHER" id="PTHR14939">
    <property type="entry name" value="F-BOX ONLY PROTEIN 22"/>
    <property type="match status" value="1"/>
</dbReference>
<dbReference type="GO" id="GO:0005886">
    <property type="term" value="C:plasma membrane"/>
    <property type="evidence" value="ECO:0007669"/>
    <property type="project" value="UniProtKB-SubCell"/>
</dbReference>
<evidence type="ECO:0000256" key="2">
    <source>
        <dbReference type="ARBA" id="ARBA00022475"/>
    </source>
</evidence>
<dbReference type="PANTHER" id="PTHR14939:SF5">
    <property type="entry name" value="F-BOX ONLY PROTEIN 22"/>
    <property type="match status" value="1"/>
</dbReference>
<evidence type="ECO:0000256" key="1">
    <source>
        <dbReference type="ARBA" id="ARBA00004651"/>
    </source>
</evidence>
<evidence type="ECO:0000256" key="4">
    <source>
        <dbReference type="ARBA" id="ARBA00022989"/>
    </source>
</evidence>
<comment type="subcellular location">
    <subcellularLocation>
        <location evidence="1">Cell membrane</location>
        <topology evidence="1">Multi-pass membrane protein</topology>
    </subcellularLocation>
</comment>
<name>A0A381UCF8_9ZZZZ</name>
<keyword evidence="5" id="KW-0472">Membrane</keyword>
<dbReference type="InterPro" id="IPR019494">
    <property type="entry name" value="FIST_C"/>
</dbReference>
<dbReference type="InterPro" id="IPR016741">
    <property type="entry name" value="UCP018953"/>
</dbReference>
<evidence type="ECO:0000313" key="8">
    <source>
        <dbReference type="EMBL" id="SVA24293.1"/>
    </source>
</evidence>
<dbReference type="SMART" id="SM01204">
    <property type="entry name" value="FIST_C"/>
    <property type="match status" value="1"/>
</dbReference>
<sequence length="394" mass="42737">MKWSSKISDATDFETAVRECLTGIEADLSVQPDILIAFVSPDFEPSYPNLPCLISEYFPETILIGCSGNGVIGNGMEIEHRAGISLTGAEMPNVSITPFHINDIELPDGDQGPEKWESLFKVKNISEPKFIILADPFSVEIQNLVNGMDYAFPNSTIIGGVASGGSQQGTNAIYLNKDTFAGGVVGIALHGDIEIDTIVAQGCKPIGTLMNITECEGNILTGLDNNPPFEVLSGIYNNLSDSDQQLFQHSLFMGIVNDPFIDVPNNGDFLIRNIVGANPEEGKIAIGEILKEGQLVQFHLRDSDTSSENLKIMLEDYKSDQGKNDQYGALLFSCLGRGSYLYGKANHDTNMFKDLIGEIPLTGFFCNGEIGPVGDTTYVHGYTSSFGIIKPKEK</sequence>
<keyword evidence="3" id="KW-0812">Transmembrane</keyword>